<dbReference type="InterPro" id="IPR017896">
    <property type="entry name" value="4Fe4S_Fe-S-bd"/>
</dbReference>
<dbReference type="RefSeq" id="WP_066882841.1">
    <property type="nucleotide sequence ID" value="NZ_LODL01000019.1"/>
</dbReference>
<comment type="caution">
    <text evidence="2">The sequence shown here is derived from an EMBL/GenBank/DDBJ whole genome shotgun (WGS) entry which is preliminary data.</text>
</comment>
<proteinExistence type="predicted"/>
<keyword evidence="3" id="KW-1185">Reference proteome</keyword>
<evidence type="ECO:0000313" key="2">
    <source>
        <dbReference type="EMBL" id="KXB31039.1"/>
    </source>
</evidence>
<reference evidence="2 3" key="1">
    <citation type="submission" date="2015-12" db="EMBL/GenBank/DDBJ databases">
        <title>Nitrous oxide reduction kinetics distinguish bacteria harboring typical versus atypical NosZ.</title>
        <authorList>
            <person name="Yoon S."/>
            <person name="Nissen S."/>
            <person name="Park D."/>
            <person name="Sanford R.A."/>
            <person name="Loeffler F.E."/>
        </authorList>
    </citation>
    <scope>NUCLEOTIDE SEQUENCE [LARGE SCALE GENOMIC DNA]</scope>
    <source>
        <strain evidence="2 3">ATCC BAA-841</strain>
    </source>
</reference>
<protein>
    <recommendedName>
        <fullName evidence="1">4Fe-4S ferredoxin-type domain-containing protein</fullName>
    </recommendedName>
</protein>
<feature type="domain" description="4Fe-4S ferredoxin-type" evidence="1">
    <location>
        <begin position="12"/>
        <end position="44"/>
    </location>
</feature>
<dbReference type="AlphaFoldDB" id="A0A133XJC8"/>
<accession>A0A133XJC8</accession>
<dbReference type="PROSITE" id="PS51379">
    <property type="entry name" value="4FE4S_FER_2"/>
    <property type="match status" value="1"/>
</dbReference>
<name>A0A133XJC8_9RHOO</name>
<gene>
    <name evidence="2" type="ORF">AT959_10075</name>
</gene>
<evidence type="ECO:0000259" key="1">
    <source>
        <dbReference type="PROSITE" id="PS51379"/>
    </source>
</evidence>
<dbReference type="Proteomes" id="UP000070186">
    <property type="component" value="Unassembled WGS sequence"/>
</dbReference>
<dbReference type="STRING" id="281362.AT959_10075"/>
<organism evidence="2 3">
    <name type="scientific">Dechloromonas denitrificans</name>
    <dbReference type="NCBI Taxonomy" id="281362"/>
    <lineage>
        <taxon>Bacteria</taxon>
        <taxon>Pseudomonadati</taxon>
        <taxon>Pseudomonadota</taxon>
        <taxon>Betaproteobacteria</taxon>
        <taxon>Rhodocyclales</taxon>
        <taxon>Azonexaceae</taxon>
        <taxon>Dechloromonas</taxon>
    </lineage>
</organism>
<evidence type="ECO:0000313" key="3">
    <source>
        <dbReference type="Proteomes" id="UP000070186"/>
    </source>
</evidence>
<sequence length="107" mass="11469">MPEQIIYLHRSAPPKPAAGQPCNGCGVCCALETCPAARLRFWQRKGPCPALEWSAADARYHCGLLLRPAHYFGWLPAAGEARAGKLMQRWIAAGKGCDCSAESAAAD</sequence>
<dbReference type="EMBL" id="LODL01000019">
    <property type="protein sequence ID" value="KXB31039.1"/>
    <property type="molecule type" value="Genomic_DNA"/>
</dbReference>